<reference evidence="2 3" key="1">
    <citation type="submission" date="2020-08" db="EMBL/GenBank/DDBJ databases">
        <title>Genome sequence of Sphingomonas rhizophila KACC 19189T.</title>
        <authorList>
            <person name="Hyun D.-W."/>
            <person name="Bae J.-W."/>
        </authorList>
    </citation>
    <scope>NUCLEOTIDE SEQUENCE [LARGE SCALE GENOMIC DNA]</scope>
    <source>
        <strain evidence="2 3">KACC 19189</strain>
    </source>
</reference>
<dbReference type="Proteomes" id="UP000515955">
    <property type="component" value="Chromosome"/>
</dbReference>
<protein>
    <recommendedName>
        <fullName evidence="4">DUF4440 domain-containing protein</fullName>
    </recommendedName>
</protein>
<proteinExistence type="predicted"/>
<evidence type="ECO:0000313" key="3">
    <source>
        <dbReference type="Proteomes" id="UP000515955"/>
    </source>
</evidence>
<sequence length="125" mass="14289">MGQRRPQGAESSHRAQLPPGDGTKPCVILDGKSWFDAAPDRFTCSSYRFGDIYVRDVGSVTVFATQLDLKAAIDGHDWSGPMWVTALWKKSRVRRKWKLVERIYSRPEQSDEVAGLLPKLELWRR</sequence>
<keyword evidence="3" id="KW-1185">Reference proteome</keyword>
<evidence type="ECO:0000256" key="1">
    <source>
        <dbReference type="SAM" id="MobiDB-lite"/>
    </source>
</evidence>
<dbReference type="AlphaFoldDB" id="A0A7G9S8U6"/>
<dbReference type="Gene3D" id="3.10.450.50">
    <property type="match status" value="1"/>
</dbReference>
<accession>A0A7G9S8U6</accession>
<dbReference type="RefSeq" id="WP_187541271.1">
    <property type="nucleotide sequence ID" value="NZ_CP060717.1"/>
</dbReference>
<dbReference type="EMBL" id="CP060717">
    <property type="protein sequence ID" value="QNN64271.1"/>
    <property type="molecule type" value="Genomic_DNA"/>
</dbReference>
<organism evidence="2 3">
    <name type="scientific">Sphingomonas rhizophila</name>
    <dbReference type="NCBI Taxonomy" id="2071607"/>
    <lineage>
        <taxon>Bacteria</taxon>
        <taxon>Pseudomonadati</taxon>
        <taxon>Pseudomonadota</taxon>
        <taxon>Alphaproteobacteria</taxon>
        <taxon>Sphingomonadales</taxon>
        <taxon>Sphingomonadaceae</taxon>
        <taxon>Sphingomonas</taxon>
    </lineage>
</organism>
<feature type="region of interest" description="Disordered" evidence="1">
    <location>
        <begin position="1"/>
        <end position="23"/>
    </location>
</feature>
<evidence type="ECO:0000313" key="2">
    <source>
        <dbReference type="EMBL" id="QNN64271.1"/>
    </source>
</evidence>
<gene>
    <name evidence="2" type="ORF">H9L12_07855</name>
</gene>
<evidence type="ECO:0008006" key="4">
    <source>
        <dbReference type="Google" id="ProtNLM"/>
    </source>
</evidence>
<name>A0A7G9S8U6_9SPHN</name>
<dbReference type="KEGG" id="srhi:H9L12_07855"/>